<dbReference type="Gene3D" id="3.10.580.10">
    <property type="entry name" value="CBS-domain"/>
    <property type="match status" value="1"/>
</dbReference>
<dbReference type="InterPro" id="IPR043128">
    <property type="entry name" value="Rev_trsase/Diguanyl_cyclase"/>
</dbReference>
<reference evidence="2 3" key="1">
    <citation type="journal article" date="2014" name="Arch. Microbiol.">
        <title>Bacillus mesophilum sp. nov., strain IITR-54T, a novel 4-chlorobiphenyl dechlorinating bacterium.</title>
        <authorList>
            <person name="Manickam N."/>
            <person name="Singh N.K."/>
            <person name="Bajaj A."/>
            <person name="Kumar R.M."/>
            <person name="Kaur G."/>
            <person name="Kaur N."/>
            <person name="Bala M."/>
            <person name="Kumar A."/>
            <person name="Mayilraj S."/>
        </authorList>
    </citation>
    <scope>NUCLEOTIDE SEQUENCE [LARGE SCALE GENOMIC DNA]</scope>
    <source>
        <strain evidence="2 3">IITR-54</strain>
    </source>
</reference>
<sequence length="313" mass="35853">MAVNIGSIAEKVPCISQYEKNLVVDQLFYNNSELQGIVVVNQEIPVGIITRTHFYQKIGTLYGYNLYMGRTVELLFKKDPLAVEYLDSITEVSKLAMQRKAEDLYDDVIVTNKGRFAGIVSIQKLLMKLVDVQVEFASFLNPLTRLPGNTTIEEKIKNSLAQSEFSIMYFDLDQFKAYNDTYGFKKGDQLLQSVAQLLKEHIQKDDHFLGHIGGDDFIAIIPHYCYKRLCDNLIKDFNILIKRFYSTEHLSQQYITTEDRQGVIRKFPLVSISIAIVTNKNKVYRSAEELVEIVTAVKKRCKEIKGSCYLADL</sequence>
<dbReference type="GO" id="GO:0043709">
    <property type="term" value="P:cell adhesion involved in single-species biofilm formation"/>
    <property type="evidence" value="ECO:0007669"/>
    <property type="project" value="TreeGrafter"/>
</dbReference>
<accession>A0A7V7UY32</accession>
<evidence type="ECO:0000259" key="1">
    <source>
        <dbReference type="PROSITE" id="PS50887"/>
    </source>
</evidence>
<dbReference type="InterPro" id="IPR029787">
    <property type="entry name" value="Nucleotide_cyclase"/>
</dbReference>
<dbReference type="InterPro" id="IPR000644">
    <property type="entry name" value="CBS_dom"/>
</dbReference>
<evidence type="ECO:0000313" key="2">
    <source>
        <dbReference type="EMBL" id="KAB2333058.1"/>
    </source>
</evidence>
<dbReference type="InterPro" id="IPR046342">
    <property type="entry name" value="CBS_dom_sf"/>
</dbReference>
<proteinExistence type="predicted"/>
<protein>
    <submittedName>
        <fullName evidence="2">GGDEF domain-containing protein</fullName>
    </submittedName>
</protein>
<dbReference type="Pfam" id="PF00571">
    <property type="entry name" value="CBS"/>
    <property type="match status" value="1"/>
</dbReference>
<dbReference type="SUPFAM" id="SSF54631">
    <property type="entry name" value="CBS-domain pair"/>
    <property type="match status" value="1"/>
</dbReference>
<organism evidence="2 3">
    <name type="scientific">Bacillus mesophilum</name>
    <dbReference type="NCBI Taxonomy" id="1071718"/>
    <lineage>
        <taxon>Bacteria</taxon>
        <taxon>Bacillati</taxon>
        <taxon>Bacillota</taxon>
        <taxon>Bacilli</taxon>
        <taxon>Bacillales</taxon>
        <taxon>Bacillaceae</taxon>
        <taxon>Bacillus</taxon>
    </lineage>
</organism>
<dbReference type="GO" id="GO:0052621">
    <property type="term" value="F:diguanylate cyclase activity"/>
    <property type="evidence" value="ECO:0007669"/>
    <property type="project" value="TreeGrafter"/>
</dbReference>
<dbReference type="NCBIfam" id="TIGR00254">
    <property type="entry name" value="GGDEF"/>
    <property type="match status" value="1"/>
</dbReference>
<dbReference type="EMBL" id="WBOT01000003">
    <property type="protein sequence ID" value="KAB2333058.1"/>
    <property type="molecule type" value="Genomic_DNA"/>
</dbReference>
<dbReference type="Gene3D" id="3.30.70.270">
    <property type="match status" value="1"/>
</dbReference>
<dbReference type="Proteomes" id="UP000441354">
    <property type="component" value="Unassembled WGS sequence"/>
</dbReference>
<keyword evidence="3" id="KW-1185">Reference proteome</keyword>
<dbReference type="AlphaFoldDB" id="A0A7V7UY32"/>
<name>A0A7V7UY32_9BACI</name>
<dbReference type="SMART" id="SM00267">
    <property type="entry name" value="GGDEF"/>
    <property type="match status" value="1"/>
</dbReference>
<dbReference type="OrthoDB" id="9813903at2"/>
<dbReference type="PANTHER" id="PTHR45138">
    <property type="entry name" value="REGULATORY COMPONENTS OF SENSORY TRANSDUCTION SYSTEM"/>
    <property type="match status" value="1"/>
</dbReference>
<dbReference type="GO" id="GO:0005886">
    <property type="term" value="C:plasma membrane"/>
    <property type="evidence" value="ECO:0007669"/>
    <property type="project" value="TreeGrafter"/>
</dbReference>
<gene>
    <name evidence="2" type="ORF">F7732_13140</name>
</gene>
<comment type="caution">
    <text evidence="2">The sequence shown here is derived from an EMBL/GenBank/DDBJ whole genome shotgun (WGS) entry which is preliminary data.</text>
</comment>
<dbReference type="PROSITE" id="PS50887">
    <property type="entry name" value="GGDEF"/>
    <property type="match status" value="1"/>
</dbReference>
<feature type="domain" description="GGDEF" evidence="1">
    <location>
        <begin position="163"/>
        <end position="313"/>
    </location>
</feature>
<evidence type="ECO:0000313" key="3">
    <source>
        <dbReference type="Proteomes" id="UP000441354"/>
    </source>
</evidence>
<dbReference type="InterPro" id="IPR050469">
    <property type="entry name" value="Diguanylate_Cyclase"/>
</dbReference>
<dbReference type="PANTHER" id="PTHR45138:SF25">
    <property type="entry name" value="GGDEF DOMAIN PROTEIN"/>
    <property type="match status" value="1"/>
</dbReference>
<dbReference type="Pfam" id="PF00990">
    <property type="entry name" value="GGDEF"/>
    <property type="match status" value="1"/>
</dbReference>
<dbReference type="InterPro" id="IPR000160">
    <property type="entry name" value="GGDEF_dom"/>
</dbReference>
<dbReference type="SUPFAM" id="SSF55073">
    <property type="entry name" value="Nucleotide cyclase"/>
    <property type="match status" value="1"/>
</dbReference>
<dbReference type="GO" id="GO:1902201">
    <property type="term" value="P:negative regulation of bacterial-type flagellum-dependent cell motility"/>
    <property type="evidence" value="ECO:0007669"/>
    <property type="project" value="TreeGrafter"/>
</dbReference>
<dbReference type="CDD" id="cd01949">
    <property type="entry name" value="GGDEF"/>
    <property type="match status" value="1"/>
</dbReference>